<protein>
    <submittedName>
        <fullName evidence="1">Uncharacterized protein</fullName>
    </submittedName>
</protein>
<dbReference type="Proteomes" id="UP000268844">
    <property type="component" value="Unassembled WGS sequence"/>
</dbReference>
<evidence type="ECO:0000313" key="1">
    <source>
        <dbReference type="EMBL" id="VDS03345.1"/>
    </source>
</evidence>
<organism evidence="1 2">
    <name type="scientific">Devosia equisanguinis</name>
    <dbReference type="NCBI Taxonomy" id="2490941"/>
    <lineage>
        <taxon>Bacteria</taxon>
        <taxon>Pseudomonadati</taxon>
        <taxon>Pseudomonadota</taxon>
        <taxon>Alphaproteobacteria</taxon>
        <taxon>Hyphomicrobiales</taxon>
        <taxon>Devosiaceae</taxon>
        <taxon>Devosia</taxon>
    </lineage>
</organism>
<dbReference type="AlphaFoldDB" id="A0A3S5D368"/>
<evidence type="ECO:0000313" key="2">
    <source>
        <dbReference type="Proteomes" id="UP000268844"/>
    </source>
</evidence>
<dbReference type="EMBL" id="UZWD01000006">
    <property type="protein sequence ID" value="VDS03345.1"/>
    <property type="molecule type" value="Genomic_DNA"/>
</dbReference>
<proteinExistence type="predicted"/>
<name>A0A3S5D368_9HYPH</name>
<keyword evidence="2" id="KW-1185">Reference proteome</keyword>
<sequence length="276" mass="31289">MLRDVDEFRIKHLEILTRRNLYRERKHRLNRSIPPYNRDTAIELRADDIHARIAFAEIALRNVVEWVEASDSKAGHKFVTVAIGRHVVDPAHSASFDPRHLQLFIQKALKGFDFVGYVEFSYYPRWPHGVPSVHPHAHLIVRGPSEKKLRASLSVISQRHMSLIPGWDSAFASSLASPNVGSQLLYALKFPLHSYAPYPKKATTWDPETGEELKLPTGKFAQHKNDLRTGELDLMAGILSNQFLDRMMFAGGTGIAVKDAIIGEALRPFRSRRPQA</sequence>
<gene>
    <name evidence="1" type="ORF">DEVEQU_00466</name>
</gene>
<accession>A0A3S5D368</accession>
<reference evidence="1 2" key="1">
    <citation type="submission" date="2018-12" db="EMBL/GenBank/DDBJ databases">
        <authorList>
            <person name="Criscuolo A."/>
        </authorList>
    </citation>
    <scope>NUCLEOTIDE SEQUENCE [LARGE SCALE GENOMIC DNA]</scope>
    <source>
        <strain evidence="1">ACIP1116281</strain>
    </source>
</reference>